<evidence type="ECO:0000313" key="2">
    <source>
        <dbReference type="EMBL" id="AOX00993.1"/>
    </source>
</evidence>
<gene>
    <name evidence="2" type="ORF">BJP34_17470</name>
</gene>
<dbReference type="RefSeq" id="WP_070393444.1">
    <property type="nucleotide sequence ID" value="NZ_CP017599.1"/>
</dbReference>
<protein>
    <submittedName>
        <fullName evidence="2">Glycosyl transferase family 2</fullName>
    </submittedName>
</protein>
<dbReference type="InterPro" id="IPR029044">
    <property type="entry name" value="Nucleotide-diphossugar_trans"/>
</dbReference>
<proteinExistence type="predicted"/>
<dbReference type="Pfam" id="PF00535">
    <property type="entry name" value="Glycos_transf_2"/>
    <property type="match status" value="1"/>
</dbReference>
<dbReference type="PANTHER" id="PTHR22916:SF3">
    <property type="entry name" value="UDP-GLCNAC:BETAGAL BETA-1,3-N-ACETYLGLUCOSAMINYLTRANSFERASE-LIKE PROTEIN 1"/>
    <property type="match status" value="1"/>
</dbReference>
<dbReference type="PANTHER" id="PTHR22916">
    <property type="entry name" value="GLYCOSYLTRANSFERASE"/>
    <property type="match status" value="1"/>
</dbReference>
<dbReference type="Gene3D" id="3.90.550.10">
    <property type="entry name" value="Spore Coat Polysaccharide Biosynthesis Protein SpsA, Chain A"/>
    <property type="match status" value="1"/>
</dbReference>
<dbReference type="AlphaFoldDB" id="A0A1D8TTW3"/>
<dbReference type="SUPFAM" id="SSF53448">
    <property type="entry name" value="Nucleotide-diphospho-sugar transferases"/>
    <property type="match status" value="1"/>
</dbReference>
<organism evidence="2 3">
    <name type="scientific">Moorena producens PAL-8-15-08-1</name>
    <dbReference type="NCBI Taxonomy" id="1458985"/>
    <lineage>
        <taxon>Bacteria</taxon>
        <taxon>Bacillati</taxon>
        <taxon>Cyanobacteriota</taxon>
        <taxon>Cyanophyceae</taxon>
        <taxon>Coleofasciculales</taxon>
        <taxon>Coleofasciculaceae</taxon>
        <taxon>Moorena</taxon>
    </lineage>
</organism>
<dbReference type="GO" id="GO:0016758">
    <property type="term" value="F:hexosyltransferase activity"/>
    <property type="evidence" value="ECO:0007669"/>
    <property type="project" value="UniProtKB-ARBA"/>
</dbReference>
<dbReference type="EMBL" id="CP017599">
    <property type="protein sequence ID" value="AOX00993.1"/>
    <property type="molecule type" value="Genomic_DNA"/>
</dbReference>
<evidence type="ECO:0000259" key="1">
    <source>
        <dbReference type="Pfam" id="PF00535"/>
    </source>
</evidence>
<evidence type="ECO:0000313" key="3">
    <source>
        <dbReference type="Proteomes" id="UP000177870"/>
    </source>
</evidence>
<dbReference type="CDD" id="cd00761">
    <property type="entry name" value="Glyco_tranf_GTA_type"/>
    <property type="match status" value="1"/>
</dbReference>
<dbReference type="OrthoDB" id="9802649at2"/>
<dbReference type="InterPro" id="IPR001173">
    <property type="entry name" value="Glyco_trans_2-like"/>
</dbReference>
<dbReference type="STRING" id="1458985.BJP34_17470"/>
<dbReference type="KEGG" id="mpro:BJP34_17470"/>
<name>A0A1D8TTW3_9CYAN</name>
<sequence length="292" mass="33448">MSKPLLSIVIPTYNRPHLLPHAVNSALAQTLEDIEVIVIDDASTKLLHLPEHPRLKFVQLPKNRGISAVRNTGAKMARGKYLTYLDDDDQLLPHMAQVSLDALEKATLPQPVAVLSTMEVVNADGKVLRKRIPPTLPRGKHFFLEEIEPGQSFLSKQTLVVERKLLLEIGGYDESFSSREHTEMFLRLNPVCSLLGLPIVTYRQLKHEGPRLSRASSLRQVDFHRLIDKHNSLFRAHPKTFGNFVYEHSYRSYELGQKRAAFFSLLWAMRLAPRKIFPRFTSTLWNRVKVTR</sequence>
<keyword evidence="2" id="KW-0808">Transferase</keyword>
<feature type="domain" description="Glycosyltransferase 2-like" evidence="1">
    <location>
        <begin position="7"/>
        <end position="105"/>
    </location>
</feature>
<reference evidence="3" key="1">
    <citation type="submission" date="2016-10" db="EMBL/GenBank/DDBJ databases">
        <title>Comparative genomics uncovers the prolific and rare metabolic potential of the cyanobacterial genus Moorea.</title>
        <authorList>
            <person name="Leao T."/>
            <person name="Castelao G."/>
            <person name="Korobeynikov A."/>
            <person name="Monroe E.A."/>
            <person name="Podell S."/>
            <person name="Glukhov E."/>
            <person name="Allen E."/>
            <person name="Gerwick W.H."/>
            <person name="Gerwick L."/>
        </authorList>
    </citation>
    <scope>NUCLEOTIDE SEQUENCE [LARGE SCALE GENOMIC DNA]</scope>
    <source>
        <strain evidence="3">PAL-8-15-08-1</strain>
    </source>
</reference>
<accession>A0A1D8TTW3</accession>
<dbReference type="Proteomes" id="UP000177870">
    <property type="component" value="Chromosome"/>
</dbReference>